<evidence type="ECO:0000259" key="7">
    <source>
        <dbReference type="Pfam" id="PF00248"/>
    </source>
</evidence>
<feature type="active site" description="Proton donor" evidence="4">
    <location>
        <position position="51"/>
    </location>
</feature>
<evidence type="ECO:0000256" key="3">
    <source>
        <dbReference type="ARBA" id="ARBA00023002"/>
    </source>
</evidence>
<keyword evidence="3" id="KW-0560">Oxidoreductase</keyword>
<comment type="caution">
    <text evidence="8">The sequence shown here is derived from an EMBL/GenBank/DDBJ whole genome shotgun (WGS) entry which is preliminary data.</text>
</comment>
<dbReference type="AlphaFoldDB" id="A0AAE3DA66"/>
<dbReference type="EMBL" id="JAJEPS010000003">
    <property type="protein sequence ID" value="MCC2125452.1"/>
    <property type="molecule type" value="Genomic_DNA"/>
</dbReference>
<dbReference type="SUPFAM" id="SSF51430">
    <property type="entry name" value="NAD(P)-linked oxidoreductase"/>
    <property type="match status" value="1"/>
</dbReference>
<dbReference type="InterPro" id="IPR036812">
    <property type="entry name" value="NAD(P)_OxRdtase_dom_sf"/>
</dbReference>
<gene>
    <name evidence="8" type="ORF">LKD36_04580</name>
</gene>
<feature type="domain" description="NADP-dependent oxidoreductase" evidence="7">
    <location>
        <begin position="18"/>
        <end position="264"/>
    </location>
</feature>
<keyword evidence="2" id="KW-0521">NADP</keyword>
<evidence type="ECO:0000256" key="6">
    <source>
        <dbReference type="PIRSR" id="PIRSR000097-3"/>
    </source>
</evidence>
<dbReference type="PRINTS" id="PR00069">
    <property type="entry name" value="ALDKETRDTASE"/>
</dbReference>
<accession>A0AAE3DA66</accession>
<reference evidence="8 9" key="1">
    <citation type="submission" date="2021-10" db="EMBL/GenBank/DDBJ databases">
        <title>Anaerobic single-cell dispensing facilitates the cultivation of human gut bacteria.</title>
        <authorList>
            <person name="Afrizal A."/>
        </authorList>
    </citation>
    <scope>NUCLEOTIDE SEQUENCE [LARGE SCALE GENOMIC DNA]</scope>
    <source>
        <strain evidence="8 9">CLA-AA-H276</strain>
    </source>
</reference>
<dbReference type="PIRSF" id="PIRSF000097">
    <property type="entry name" value="AKR"/>
    <property type="match status" value="1"/>
</dbReference>
<evidence type="ECO:0000313" key="9">
    <source>
        <dbReference type="Proteomes" id="UP001198220"/>
    </source>
</evidence>
<protein>
    <submittedName>
        <fullName evidence="8">Aldo/keto reductase</fullName>
    </submittedName>
</protein>
<dbReference type="PANTHER" id="PTHR43827">
    <property type="entry name" value="2,5-DIKETO-D-GLUCONIC ACID REDUCTASE"/>
    <property type="match status" value="1"/>
</dbReference>
<dbReference type="PROSITE" id="PS00062">
    <property type="entry name" value="ALDOKETO_REDUCTASE_2"/>
    <property type="match status" value="1"/>
</dbReference>
<feature type="site" description="Lowers pKa of active site Tyr" evidence="6">
    <location>
        <position position="76"/>
    </location>
</feature>
<evidence type="ECO:0000256" key="4">
    <source>
        <dbReference type="PIRSR" id="PIRSR000097-1"/>
    </source>
</evidence>
<dbReference type="CDD" id="cd19071">
    <property type="entry name" value="AKR_AKR1-5-like"/>
    <property type="match status" value="1"/>
</dbReference>
<dbReference type="FunFam" id="3.20.20.100:FF:000015">
    <property type="entry name" value="Oxidoreductase, aldo/keto reductase family"/>
    <property type="match status" value="1"/>
</dbReference>
<evidence type="ECO:0000256" key="2">
    <source>
        <dbReference type="ARBA" id="ARBA00022857"/>
    </source>
</evidence>
<dbReference type="InterPro" id="IPR023210">
    <property type="entry name" value="NADP_OxRdtase_dom"/>
</dbReference>
<dbReference type="Pfam" id="PF00248">
    <property type="entry name" value="Aldo_ket_red"/>
    <property type="match status" value="1"/>
</dbReference>
<evidence type="ECO:0000256" key="5">
    <source>
        <dbReference type="PIRSR" id="PIRSR000097-2"/>
    </source>
</evidence>
<organism evidence="8 9">
    <name type="scientific">Hominiventricola filiformis</name>
    <dbReference type="NCBI Taxonomy" id="2885352"/>
    <lineage>
        <taxon>Bacteria</taxon>
        <taxon>Bacillati</taxon>
        <taxon>Bacillota</taxon>
        <taxon>Clostridia</taxon>
        <taxon>Lachnospirales</taxon>
        <taxon>Lachnospiraceae</taxon>
        <taxon>Hominiventricola</taxon>
    </lineage>
</organism>
<feature type="binding site" evidence="5">
    <location>
        <position position="109"/>
    </location>
    <ligand>
        <name>substrate</name>
    </ligand>
</feature>
<sequence length="285" mass="33147">MKMRSYFELPNGVQMPKIGFGTYKSTDGRDECVISQALEAGYRLLDTAAAYKNEEQVGKAITRSGISRKEIFLTSKVWKTDLGYENTKKSFQESLERLQTDYLDLFLLHWPKPDPEFADWKELDRESWRALEELYKEGKVRAIGVSNFLPHHLENIRKTAEIQPMVDQLELHVGYLQESAVSYCKKHQIQVQAWSPLGRRRIMEQEQIQKMAEKYQTSPAQFLLTFLLQLGIGVIPKASVPERMRQNLELPEFTIKEEDIWYLRGLPQMGWSGEHPDLPRVPAQQ</sequence>
<dbReference type="Proteomes" id="UP001198220">
    <property type="component" value="Unassembled WGS sequence"/>
</dbReference>
<dbReference type="InterPro" id="IPR018170">
    <property type="entry name" value="Aldo/ket_reductase_CS"/>
</dbReference>
<dbReference type="Gene3D" id="3.20.20.100">
    <property type="entry name" value="NADP-dependent oxidoreductase domain"/>
    <property type="match status" value="1"/>
</dbReference>
<proteinExistence type="inferred from homology"/>
<dbReference type="InterPro" id="IPR020471">
    <property type="entry name" value="AKR"/>
</dbReference>
<comment type="similarity">
    <text evidence="1">Belongs to the aldo/keto reductase family.</text>
</comment>
<dbReference type="PANTHER" id="PTHR43827:SF3">
    <property type="entry name" value="NADP-DEPENDENT OXIDOREDUCTASE DOMAIN-CONTAINING PROTEIN"/>
    <property type="match status" value="1"/>
</dbReference>
<dbReference type="PROSITE" id="PS00798">
    <property type="entry name" value="ALDOKETO_REDUCTASE_1"/>
    <property type="match status" value="1"/>
</dbReference>
<name>A0AAE3DA66_9FIRM</name>
<dbReference type="GO" id="GO:0016616">
    <property type="term" value="F:oxidoreductase activity, acting on the CH-OH group of donors, NAD or NADP as acceptor"/>
    <property type="evidence" value="ECO:0007669"/>
    <property type="project" value="UniProtKB-ARBA"/>
</dbReference>
<evidence type="ECO:0000313" key="8">
    <source>
        <dbReference type="EMBL" id="MCC2125452.1"/>
    </source>
</evidence>
<keyword evidence="9" id="KW-1185">Reference proteome</keyword>
<evidence type="ECO:0000256" key="1">
    <source>
        <dbReference type="ARBA" id="ARBA00007905"/>
    </source>
</evidence>